<sequence length="315" mass="33874">MKFIKNSVRLMLVTLMALASCTDFVEPRVPYAEFDTGTYLRTISRISDSFDFFDLESSRFALTLEAVDIEDGGTVSTVEIRVRHRRLIPGVGLEFTPAAGDNLVTTLDASDFTPNTESRFLRTTFSIDAVDAIAAAGLTLADIEAGDTFEFRLVLTTTSGRVFSADNRSADVAGGFFYASPFLYNVSVICPSDLAGEYAYVNEGATGPLGSCDGPQEGTVTLTARADGFSYSVSDGTFGYWACIGDTWGDGDVRLSDACGVLSLSGTDKYGDSYSMEVIATSTEEITFVWVNTYGETGTVTLFANPGVPFPDNLR</sequence>
<comment type="caution">
    <text evidence="2">The sequence shown here is derived from an EMBL/GenBank/DDBJ whole genome shotgun (WGS) entry which is preliminary data.</text>
</comment>
<dbReference type="PROSITE" id="PS51257">
    <property type="entry name" value="PROKAR_LIPOPROTEIN"/>
    <property type="match status" value="1"/>
</dbReference>
<dbReference type="STRING" id="1189621.A3SI_18944"/>
<dbReference type="Proteomes" id="UP000005551">
    <property type="component" value="Unassembled WGS sequence"/>
</dbReference>
<feature type="chain" id="PRO_5003699883" description="DUF1735 domain-containing protein" evidence="1">
    <location>
        <begin position="20"/>
        <end position="315"/>
    </location>
</feature>
<dbReference type="RefSeq" id="WP_009057368.1">
    <property type="nucleotide sequence ID" value="NZ_AJYA01000070.1"/>
</dbReference>
<evidence type="ECO:0000256" key="1">
    <source>
        <dbReference type="SAM" id="SignalP"/>
    </source>
</evidence>
<evidence type="ECO:0000313" key="3">
    <source>
        <dbReference type="Proteomes" id="UP000005551"/>
    </source>
</evidence>
<protein>
    <recommendedName>
        <fullName evidence="4">DUF1735 domain-containing protein</fullName>
    </recommendedName>
</protein>
<keyword evidence="1" id="KW-0732">Signal</keyword>
<keyword evidence="3" id="KW-1185">Reference proteome</keyword>
<dbReference type="EMBL" id="AJYA01000070">
    <property type="protein sequence ID" value="EIM73001.1"/>
    <property type="molecule type" value="Genomic_DNA"/>
</dbReference>
<reference evidence="2 3" key="1">
    <citation type="submission" date="2012-05" db="EMBL/GenBank/DDBJ databases">
        <title>Genome sequence of Nitritalea halalkaliphila LW7.</title>
        <authorList>
            <person name="Jangir P.K."/>
            <person name="Singh A."/>
            <person name="Shivaji S."/>
            <person name="Sharma R."/>
        </authorList>
    </citation>
    <scope>NUCLEOTIDE SEQUENCE [LARGE SCALE GENOMIC DNA]</scope>
    <source>
        <strain evidence="2 3">LW7</strain>
    </source>
</reference>
<accession>I5BTU9</accession>
<evidence type="ECO:0000313" key="2">
    <source>
        <dbReference type="EMBL" id="EIM73001.1"/>
    </source>
</evidence>
<name>I5BTU9_9BACT</name>
<evidence type="ECO:0008006" key="4">
    <source>
        <dbReference type="Google" id="ProtNLM"/>
    </source>
</evidence>
<proteinExistence type="predicted"/>
<gene>
    <name evidence="2" type="ORF">A3SI_18944</name>
</gene>
<dbReference type="AlphaFoldDB" id="I5BTU9"/>
<dbReference type="OrthoDB" id="820612at2"/>
<feature type="signal peptide" evidence="1">
    <location>
        <begin position="1"/>
        <end position="19"/>
    </location>
</feature>
<organism evidence="2 3">
    <name type="scientific">Nitritalea halalkaliphila LW7</name>
    <dbReference type="NCBI Taxonomy" id="1189621"/>
    <lineage>
        <taxon>Bacteria</taxon>
        <taxon>Pseudomonadati</taxon>
        <taxon>Bacteroidota</taxon>
        <taxon>Cytophagia</taxon>
        <taxon>Cytophagales</taxon>
        <taxon>Cyclobacteriaceae</taxon>
        <taxon>Nitritalea</taxon>
    </lineage>
</organism>
<dbReference type="PATRIC" id="fig|1189621.3.peg.3930"/>